<dbReference type="CDD" id="cd16328">
    <property type="entry name" value="RseA_N"/>
    <property type="match status" value="1"/>
</dbReference>
<comment type="caution">
    <text evidence="3">The sequence shown here is derived from an EMBL/GenBank/DDBJ whole genome shotgun (WGS) entry which is preliminary data.</text>
</comment>
<evidence type="ECO:0000259" key="1">
    <source>
        <dbReference type="Pfam" id="PF03872"/>
    </source>
</evidence>
<dbReference type="Proteomes" id="UP000760472">
    <property type="component" value="Unassembled WGS sequence"/>
</dbReference>
<keyword evidence="4" id="KW-1185">Reference proteome</keyword>
<dbReference type="PANTHER" id="PTHR38104:SF1">
    <property type="entry name" value="ANTI-SIGMA-E FACTOR RSEA"/>
    <property type="match status" value="1"/>
</dbReference>
<dbReference type="Gene3D" id="1.10.10.880">
    <property type="entry name" value="Anti sigma-E protein RseA, N-terminal domain"/>
    <property type="match status" value="1"/>
</dbReference>
<dbReference type="InterPro" id="IPR038484">
    <property type="entry name" value="MucB/RseB_C_sf"/>
</dbReference>
<name>A0ABS2WCD0_9GAMM</name>
<dbReference type="RefSeq" id="WP_205211865.1">
    <property type="nucleotide sequence ID" value="NZ_JAFFZO010000035.1"/>
</dbReference>
<feature type="domain" description="Anti sigma-E protein RseA N-terminal" evidence="1">
    <location>
        <begin position="6"/>
        <end position="77"/>
    </location>
</feature>
<sequence length="283" mass="29997">MSEQPREALSALMDNEVGDFELRSLLKQSADNKELSGQWQRYHLASSLLKNEQLGAGDISAAVMDAVESEPTFSKTTADSPVNTGISGKSFFKPLISMAVAASVTAVVILGGQNFGVNSPSPVDSGLAQAPEPSTATVKPSFAPSRDLMRAQFGAPRLSHQSGNSDDNIIRFNAGLNSYIRQHNVLREGKLVSSSPGWIPEGYTPVKNAMAPGAELTVFSNGVNSFTLSIERTGDAAVPEGATQLGNMVAIGKKVDDQFFVTVVGDVPLMVADRVVNSIEKIQ</sequence>
<gene>
    <name evidence="3" type="ORF">JW498_18570</name>
</gene>
<protein>
    <submittedName>
        <fullName evidence="3">MucB/RseB C-terminal domain-containing protein</fullName>
    </submittedName>
</protein>
<dbReference type="PANTHER" id="PTHR38104">
    <property type="match status" value="1"/>
</dbReference>
<reference evidence="3 4" key="1">
    <citation type="submission" date="2021-02" db="EMBL/GenBank/DDBJ databases">
        <title>A novel species of genus Amphritea isolated from a fishpond in China.</title>
        <authorList>
            <person name="Lu H."/>
        </authorList>
    </citation>
    <scope>NUCLEOTIDE SEQUENCE [LARGE SCALE GENOMIC DNA]</scope>
    <source>
        <strain evidence="3 4">RP18W</strain>
    </source>
</reference>
<dbReference type="Pfam" id="PF03872">
    <property type="entry name" value="RseA_N"/>
    <property type="match status" value="1"/>
</dbReference>
<dbReference type="Pfam" id="PF17188">
    <property type="entry name" value="MucB_RseB_C"/>
    <property type="match status" value="1"/>
</dbReference>
<dbReference type="InterPro" id="IPR005572">
    <property type="entry name" value="Anti-sigma_E_RseA_N"/>
</dbReference>
<accession>A0ABS2WCD0</accession>
<dbReference type="InterPro" id="IPR052383">
    <property type="entry name" value="Anti-sigma-E_RseA-like"/>
</dbReference>
<dbReference type="EMBL" id="JAFFZP010000039">
    <property type="protein sequence ID" value="MBN0989374.1"/>
    <property type="molecule type" value="Genomic_DNA"/>
</dbReference>
<feature type="domain" description="MucB/RseB C-terminal" evidence="2">
    <location>
        <begin position="197"/>
        <end position="280"/>
    </location>
</feature>
<organism evidence="3 4">
    <name type="scientific">Amphritea pacifica</name>
    <dbReference type="NCBI Taxonomy" id="2811233"/>
    <lineage>
        <taxon>Bacteria</taxon>
        <taxon>Pseudomonadati</taxon>
        <taxon>Pseudomonadota</taxon>
        <taxon>Gammaproteobacteria</taxon>
        <taxon>Oceanospirillales</taxon>
        <taxon>Oceanospirillaceae</taxon>
        <taxon>Amphritea</taxon>
    </lineage>
</organism>
<dbReference type="InterPro" id="IPR036147">
    <property type="entry name" value="Anti-sigma_E_RseA_N_sf"/>
</dbReference>
<evidence type="ECO:0000259" key="2">
    <source>
        <dbReference type="Pfam" id="PF17188"/>
    </source>
</evidence>
<dbReference type="SUPFAM" id="SSF89069">
    <property type="entry name" value="N-terminal, cytoplasmic domain of anti-sigmaE factor RseA"/>
    <property type="match status" value="1"/>
</dbReference>
<dbReference type="InterPro" id="IPR033436">
    <property type="entry name" value="MucB/RseB_C"/>
</dbReference>
<evidence type="ECO:0000313" key="4">
    <source>
        <dbReference type="Proteomes" id="UP000760472"/>
    </source>
</evidence>
<evidence type="ECO:0000313" key="3">
    <source>
        <dbReference type="EMBL" id="MBN0989374.1"/>
    </source>
</evidence>
<dbReference type="Gene3D" id="3.30.200.100">
    <property type="entry name" value="MucB/RseB, C-terminal domain"/>
    <property type="match status" value="1"/>
</dbReference>
<proteinExistence type="predicted"/>